<dbReference type="Proteomes" id="UP001597110">
    <property type="component" value="Unassembled WGS sequence"/>
</dbReference>
<name>A0ABW2YBR7_9GAMM</name>
<proteinExistence type="predicted"/>
<comment type="caution">
    <text evidence="4">The sequence shown here is derived from an EMBL/GenBank/DDBJ whole genome shotgun (WGS) entry which is preliminary data.</text>
</comment>
<reference evidence="5" key="1">
    <citation type="journal article" date="2019" name="Int. J. Syst. Evol. Microbiol.">
        <title>The Global Catalogue of Microorganisms (GCM) 10K type strain sequencing project: providing services to taxonomists for standard genome sequencing and annotation.</title>
        <authorList>
            <consortium name="The Broad Institute Genomics Platform"/>
            <consortium name="The Broad Institute Genome Sequencing Center for Infectious Disease"/>
            <person name="Wu L."/>
            <person name="Ma J."/>
        </authorList>
    </citation>
    <scope>NUCLEOTIDE SEQUENCE [LARGE SCALE GENOMIC DNA]</scope>
    <source>
        <strain evidence="5">CCUG 55585</strain>
    </source>
</reference>
<dbReference type="RefSeq" id="WP_386823438.1">
    <property type="nucleotide sequence ID" value="NZ_JBHTIF010000001.1"/>
</dbReference>
<dbReference type="SUPFAM" id="SSF55729">
    <property type="entry name" value="Acyl-CoA N-acyltransferases (Nat)"/>
    <property type="match status" value="1"/>
</dbReference>
<evidence type="ECO:0000256" key="1">
    <source>
        <dbReference type="ARBA" id="ARBA00022679"/>
    </source>
</evidence>
<dbReference type="PROSITE" id="PS51186">
    <property type="entry name" value="GNAT"/>
    <property type="match status" value="1"/>
</dbReference>
<keyword evidence="1 4" id="KW-0808">Transferase</keyword>
<evidence type="ECO:0000313" key="5">
    <source>
        <dbReference type="Proteomes" id="UP001597110"/>
    </source>
</evidence>
<dbReference type="GO" id="GO:0016746">
    <property type="term" value="F:acyltransferase activity"/>
    <property type="evidence" value="ECO:0007669"/>
    <property type="project" value="UniProtKB-KW"/>
</dbReference>
<evidence type="ECO:0000256" key="2">
    <source>
        <dbReference type="ARBA" id="ARBA00023315"/>
    </source>
</evidence>
<dbReference type="InterPro" id="IPR016181">
    <property type="entry name" value="Acyl_CoA_acyltransferase"/>
</dbReference>
<dbReference type="Gene3D" id="3.40.630.30">
    <property type="match status" value="1"/>
</dbReference>
<feature type="domain" description="N-acetyltransferase" evidence="3">
    <location>
        <begin position="7"/>
        <end position="171"/>
    </location>
</feature>
<gene>
    <name evidence="4" type="ORF">ACFQ0E_09650</name>
</gene>
<dbReference type="EMBL" id="JBHTIF010000001">
    <property type="protein sequence ID" value="MFD0725861.1"/>
    <property type="molecule type" value="Genomic_DNA"/>
</dbReference>
<protein>
    <submittedName>
        <fullName evidence="4">GNAT family N-acetyltransferase</fullName>
        <ecNumber evidence="4">2.3.-.-</ecNumber>
    </submittedName>
</protein>
<dbReference type="PANTHER" id="PTHR43877">
    <property type="entry name" value="AMINOALKYLPHOSPHONATE N-ACETYLTRANSFERASE-RELATED-RELATED"/>
    <property type="match status" value="1"/>
</dbReference>
<dbReference type="CDD" id="cd04301">
    <property type="entry name" value="NAT_SF"/>
    <property type="match status" value="1"/>
</dbReference>
<evidence type="ECO:0000259" key="3">
    <source>
        <dbReference type="PROSITE" id="PS51186"/>
    </source>
</evidence>
<evidence type="ECO:0000313" key="4">
    <source>
        <dbReference type="EMBL" id="MFD0725861.1"/>
    </source>
</evidence>
<dbReference type="PANTHER" id="PTHR43877:SF2">
    <property type="entry name" value="AMINOALKYLPHOSPHONATE N-ACETYLTRANSFERASE-RELATED"/>
    <property type="match status" value="1"/>
</dbReference>
<accession>A0ABW2YBR7</accession>
<keyword evidence="5" id="KW-1185">Reference proteome</keyword>
<dbReference type="Pfam" id="PF00583">
    <property type="entry name" value="Acetyltransf_1"/>
    <property type="match status" value="1"/>
</dbReference>
<dbReference type="EC" id="2.3.-.-" evidence="4"/>
<dbReference type="InterPro" id="IPR000182">
    <property type="entry name" value="GNAT_dom"/>
</dbReference>
<sequence length="172" mass="18570">MSTAAPLRIRPIEARDDAAIATIIRTVMPEFGACGSGFAISDPEVDWMHRAYAEPRSAYFVVERDHGDGHWVVEGGGGVAPLAGGDEATCELRKMYFLSSLRGLGAGAALMARCLDAARGFGFARCYLETLTGMDAAMRLYERSGFRRIDHPMGDTGHGGCNTFYLRELGDA</sequence>
<dbReference type="InterPro" id="IPR050832">
    <property type="entry name" value="Bact_Acetyltransf"/>
</dbReference>
<keyword evidence="2 4" id="KW-0012">Acyltransferase</keyword>
<organism evidence="4 5">
    <name type="scientific">Lysobacter brunescens</name>
    <dbReference type="NCBI Taxonomy" id="262323"/>
    <lineage>
        <taxon>Bacteria</taxon>
        <taxon>Pseudomonadati</taxon>
        <taxon>Pseudomonadota</taxon>
        <taxon>Gammaproteobacteria</taxon>
        <taxon>Lysobacterales</taxon>
        <taxon>Lysobacteraceae</taxon>
        <taxon>Lysobacter</taxon>
    </lineage>
</organism>